<accession>A0A0N4WY46</accession>
<organism evidence="2">
    <name type="scientific">Haemonchus placei</name>
    <name type="common">Barber's pole worm</name>
    <dbReference type="NCBI Taxonomy" id="6290"/>
    <lineage>
        <taxon>Eukaryota</taxon>
        <taxon>Metazoa</taxon>
        <taxon>Ecdysozoa</taxon>
        <taxon>Nematoda</taxon>
        <taxon>Chromadorea</taxon>
        <taxon>Rhabditida</taxon>
        <taxon>Rhabditina</taxon>
        <taxon>Rhabditomorpha</taxon>
        <taxon>Strongyloidea</taxon>
        <taxon>Trichostrongylidae</taxon>
        <taxon>Haemonchus</taxon>
    </lineage>
</organism>
<feature type="transmembrane region" description="Helical" evidence="1">
    <location>
        <begin position="26"/>
        <end position="42"/>
    </location>
</feature>
<protein>
    <submittedName>
        <fullName evidence="2">Uncharacterized protein</fullName>
    </submittedName>
</protein>
<name>A0A0N4WY46_HAEPC</name>
<evidence type="ECO:0000313" key="2">
    <source>
        <dbReference type="WBParaSite" id="HPLM_0001677501-mRNA-1"/>
    </source>
</evidence>
<dbReference type="AlphaFoldDB" id="A0A0N4WY46"/>
<keyword evidence="1" id="KW-0472">Membrane</keyword>
<keyword evidence="1" id="KW-1133">Transmembrane helix</keyword>
<evidence type="ECO:0000256" key="1">
    <source>
        <dbReference type="SAM" id="Phobius"/>
    </source>
</evidence>
<reference evidence="2" key="1">
    <citation type="submission" date="2017-02" db="UniProtKB">
        <authorList>
            <consortium name="WormBaseParasite"/>
        </authorList>
    </citation>
    <scope>IDENTIFICATION</scope>
</reference>
<keyword evidence="1" id="KW-0812">Transmembrane</keyword>
<proteinExistence type="predicted"/>
<sequence>LDFFLLQRLLICLTDINRLDFNQRCLIARPAAIFFFFLIISFRRSS</sequence>
<dbReference type="WBParaSite" id="HPLM_0001677501-mRNA-1">
    <property type="protein sequence ID" value="HPLM_0001677501-mRNA-1"/>
    <property type="gene ID" value="HPLM_0001677501"/>
</dbReference>